<name>A0A2P2JSV2_RHIMU</name>
<dbReference type="EMBL" id="GGEC01016061">
    <property type="protein sequence ID" value="MBW96544.1"/>
    <property type="molecule type" value="Transcribed_RNA"/>
</dbReference>
<accession>A0A2P2JSV2</accession>
<reference evidence="1" key="1">
    <citation type="submission" date="2018-02" db="EMBL/GenBank/DDBJ databases">
        <title>Rhizophora mucronata_Transcriptome.</title>
        <authorList>
            <person name="Meera S.P."/>
            <person name="Sreeshan A."/>
            <person name="Augustine A."/>
        </authorList>
    </citation>
    <scope>NUCLEOTIDE SEQUENCE</scope>
    <source>
        <tissue evidence="1">Leaf</tissue>
    </source>
</reference>
<protein>
    <submittedName>
        <fullName evidence="1">Uncharacterized protein</fullName>
    </submittedName>
</protein>
<evidence type="ECO:0000313" key="1">
    <source>
        <dbReference type="EMBL" id="MBW96544.1"/>
    </source>
</evidence>
<organism evidence="1">
    <name type="scientific">Rhizophora mucronata</name>
    <name type="common">Asiatic mangrove</name>
    <dbReference type="NCBI Taxonomy" id="61149"/>
    <lineage>
        <taxon>Eukaryota</taxon>
        <taxon>Viridiplantae</taxon>
        <taxon>Streptophyta</taxon>
        <taxon>Embryophyta</taxon>
        <taxon>Tracheophyta</taxon>
        <taxon>Spermatophyta</taxon>
        <taxon>Magnoliopsida</taxon>
        <taxon>eudicotyledons</taxon>
        <taxon>Gunneridae</taxon>
        <taxon>Pentapetalae</taxon>
        <taxon>rosids</taxon>
        <taxon>fabids</taxon>
        <taxon>Malpighiales</taxon>
        <taxon>Rhizophoraceae</taxon>
        <taxon>Rhizophora</taxon>
    </lineage>
</organism>
<sequence length="27" mass="3249">MQTSLPQLVSYWNYIYFAMNILISHSQ</sequence>
<dbReference type="AlphaFoldDB" id="A0A2P2JSV2"/>
<proteinExistence type="predicted"/>